<dbReference type="EMBL" id="UINC01137206">
    <property type="protein sequence ID" value="SVD22406.1"/>
    <property type="molecule type" value="Genomic_DNA"/>
</dbReference>
<name>A0A382TK06_9ZZZZ</name>
<organism evidence="2">
    <name type="scientific">marine metagenome</name>
    <dbReference type="NCBI Taxonomy" id="408172"/>
    <lineage>
        <taxon>unclassified sequences</taxon>
        <taxon>metagenomes</taxon>
        <taxon>ecological metagenomes</taxon>
    </lineage>
</organism>
<proteinExistence type="predicted"/>
<dbReference type="AlphaFoldDB" id="A0A382TK06"/>
<accession>A0A382TK06</accession>
<reference evidence="2" key="1">
    <citation type="submission" date="2018-05" db="EMBL/GenBank/DDBJ databases">
        <authorList>
            <person name="Lanie J.A."/>
            <person name="Ng W.-L."/>
            <person name="Kazmierczak K.M."/>
            <person name="Andrzejewski T.M."/>
            <person name="Davidsen T.M."/>
            <person name="Wayne K.J."/>
            <person name="Tettelin H."/>
            <person name="Glass J.I."/>
            <person name="Rusch D."/>
            <person name="Podicherti R."/>
            <person name="Tsui H.-C.T."/>
            <person name="Winkler M.E."/>
        </authorList>
    </citation>
    <scope>NUCLEOTIDE SEQUENCE</scope>
</reference>
<feature type="region of interest" description="Disordered" evidence="1">
    <location>
        <begin position="1"/>
        <end position="28"/>
    </location>
</feature>
<gene>
    <name evidence="2" type="ORF">METZ01_LOCUS375260</name>
</gene>
<feature type="compositionally biased region" description="Polar residues" evidence="1">
    <location>
        <begin position="8"/>
        <end position="21"/>
    </location>
</feature>
<protein>
    <submittedName>
        <fullName evidence="2">Uncharacterized protein</fullName>
    </submittedName>
</protein>
<evidence type="ECO:0000313" key="2">
    <source>
        <dbReference type="EMBL" id="SVD22406.1"/>
    </source>
</evidence>
<evidence type="ECO:0000256" key="1">
    <source>
        <dbReference type="SAM" id="MobiDB-lite"/>
    </source>
</evidence>
<sequence length="129" mass="14713">MKYPDNADQVSLPSASKSSIAQVIKLPRPSRKAESKNFLQNKKKRNGLWYALYFPQLEKLSKPRQENLLNELAASIRQVSSEISFHSMALVCEIRSGLKYFGGMEEVHNKLAPLLTALLQQRGLPYYFL</sequence>
<feature type="non-terminal residue" evidence="2">
    <location>
        <position position="129"/>
    </location>
</feature>